<comment type="cofactor">
    <cofactor evidence="1">
        <name>Mg(2+)</name>
        <dbReference type="ChEBI" id="CHEBI:18420"/>
    </cofactor>
</comment>
<proteinExistence type="inferred from homology"/>
<reference evidence="6 7" key="1">
    <citation type="submission" date="2021-01" db="EMBL/GenBank/DDBJ databases">
        <title>Actinoplanes sp. nov. LDG1-01 isolated from lichen.</title>
        <authorList>
            <person name="Saeng-In P."/>
            <person name="Phongsopitanun W."/>
            <person name="Kanchanasin P."/>
            <person name="Yuki M."/>
            <person name="Kudo T."/>
            <person name="Ohkuma M."/>
            <person name="Tanasupawat S."/>
        </authorList>
    </citation>
    <scope>NUCLEOTIDE SEQUENCE [LARGE SCALE GENOMIC DNA]</scope>
    <source>
        <strain evidence="6 7">LDG1-01</strain>
    </source>
</reference>
<dbReference type="InterPro" id="IPR000086">
    <property type="entry name" value="NUDIX_hydrolase_dom"/>
</dbReference>
<keyword evidence="3 4" id="KW-0378">Hydrolase</keyword>
<dbReference type="PROSITE" id="PS51462">
    <property type="entry name" value="NUDIX"/>
    <property type="match status" value="1"/>
</dbReference>
<accession>A0ABS1VXE6</accession>
<comment type="similarity">
    <text evidence="2 4">Belongs to the Nudix hydrolase family.</text>
</comment>
<feature type="domain" description="Nudix hydrolase" evidence="5">
    <location>
        <begin position="5"/>
        <end position="129"/>
    </location>
</feature>
<evidence type="ECO:0000313" key="6">
    <source>
        <dbReference type="EMBL" id="MBL7259155.1"/>
    </source>
</evidence>
<dbReference type="CDD" id="cd02883">
    <property type="entry name" value="NUDIX_Hydrolase"/>
    <property type="match status" value="1"/>
</dbReference>
<dbReference type="Proteomes" id="UP000598996">
    <property type="component" value="Unassembled WGS sequence"/>
</dbReference>
<dbReference type="PRINTS" id="PR00502">
    <property type="entry name" value="NUDIXFAMILY"/>
</dbReference>
<dbReference type="InterPro" id="IPR020084">
    <property type="entry name" value="NUDIX_hydrolase_CS"/>
</dbReference>
<keyword evidence="7" id="KW-1185">Reference proteome</keyword>
<dbReference type="Pfam" id="PF00293">
    <property type="entry name" value="NUDIX"/>
    <property type="match status" value="1"/>
</dbReference>
<protein>
    <submittedName>
        <fullName evidence="6">NUDIX domain-containing protein</fullName>
    </submittedName>
</protein>
<evidence type="ECO:0000256" key="4">
    <source>
        <dbReference type="RuleBase" id="RU003476"/>
    </source>
</evidence>
<organism evidence="6 7">
    <name type="scientific">Paractinoplanes lichenicola</name>
    <dbReference type="NCBI Taxonomy" id="2802976"/>
    <lineage>
        <taxon>Bacteria</taxon>
        <taxon>Bacillati</taxon>
        <taxon>Actinomycetota</taxon>
        <taxon>Actinomycetes</taxon>
        <taxon>Micromonosporales</taxon>
        <taxon>Micromonosporaceae</taxon>
        <taxon>Paractinoplanes</taxon>
    </lineage>
</organism>
<name>A0ABS1VXE6_9ACTN</name>
<dbReference type="RefSeq" id="WP_202995794.1">
    <property type="nucleotide sequence ID" value="NZ_JAENHO010000010.1"/>
</dbReference>
<sequence length="148" mass="16037">MTDTPRHSVSVAAVVTDNHGQVLVIQRHDNGAWQLPGGVLEIGETIEDGVRREVEEETGVVVEPIQLTGIYKNMKLGVVAMVFLARPVSGEPHPTEESADVAWWTADRVAAEMDEVFATRILDALPPHAAPMVRHHDGTQFLDTAAAA</sequence>
<dbReference type="InterPro" id="IPR015797">
    <property type="entry name" value="NUDIX_hydrolase-like_dom_sf"/>
</dbReference>
<evidence type="ECO:0000313" key="7">
    <source>
        <dbReference type="Proteomes" id="UP000598996"/>
    </source>
</evidence>
<gene>
    <name evidence="6" type="ORF">JKJ07_33050</name>
</gene>
<dbReference type="SUPFAM" id="SSF55811">
    <property type="entry name" value="Nudix"/>
    <property type="match status" value="1"/>
</dbReference>
<dbReference type="InterPro" id="IPR020476">
    <property type="entry name" value="Nudix_hydrolase"/>
</dbReference>
<evidence type="ECO:0000256" key="1">
    <source>
        <dbReference type="ARBA" id="ARBA00001946"/>
    </source>
</evidence>
<dbReference type="PANTHER" id="PTHR43046">
    <property type="entry name" value="GDP-MANNOSE MANNOSYL HYDROLASE"/>
    <property type="match status" value="1"/>
</dbReference>
<dbReference type="Gene3D" id="3.90.79.10">
    <property type="entry name" value="Nucleoside Triphosphate Pyrophosphohydrolase"/>
    <property type="match status" value="1"/>
</dbReference>
<dbReference type="EMBL" id="JAENHO010000010">
    <property type="protein sequence ID" value="MBL7259155.1"/>
    <property type="molecule type" value="Genomic_DNA"/>
</dbReference>
<dbReference type="PROSITE" id="PS00893">
    <property type="entry name" value="NUDIX_BOX"/>
    <property type="match status" value="1"/>
</dbReference>
<evidence type="ECO:0000259" key="5">
    <source>
        <dbReference type="PROSITE" id="PS51462"/>
    </source>
</evidence>
<evidence type="ECO:0000256" key="2">
    <source>
        <dbReference type="ARBA" id="ARBA00005582"/>
    </source>
</evidence>
<dbReference type="PANTHER" id="PTHR43046:SF2">
    <property type="entry name" value="8-OXO-DGTP DIPHOSPHATASE-RELATED"/>
    <property type="match status" value="1"/>
</dbReference>
<evidence type="ECO:0000256" key="3">
    <source>
        <dbReference type="ARBA" id="ARBA00022801"/>
    </source>
</evidence>
<comment type="caution">
    <text evidence="6">The sequence shown here is derived from an EMBL/GenBank/DDBJ whole genome shotgun (WGS) entry which is preliminary data.</text>
</comment>